<feature type="compositionally biased region" description="Basic and acidic residues" evidence="2">
    <location>
        <begin position="321"/>
        <end position="330"/>
    </location>
</feature>
<sequence>MTTDKDDYVLGELIGEGAYGAVFVCFDRKYEEKDELWRFMYDFRRLSNERFEIFQQMALSESQIPPDAQHYLVCGTEDCEKNCQFYCNDCHQPLCEQCRDEHQKNKKTKNHEVVPYTLRKHTKEHRGHWFTNLEIVFAEKVSIYNKEIANIRSYFEPTSQDLKKEIAGDVTEIKTIMEGIRISMKAKAESVKKLVDTVTSNKIEQVDKIEQSLLQTLNSQNQQIDDYINSLNDLVKTFYGYLSPSNIEQLTFALKSENLVIRPIPETSKPVPPVFTVGQYGKEDVAKLLGKITVPNTKPENRKIKPMETASTELNPTGKQRKQDREKSDVKQTLCLSSSVTEIREYTVPGVDNVFHISLGKSGRLWCSDVYGDLVQTDLQGNQLQNIQTSGGSQGYHTVTQDGDLIYTDRENEVINKITSDNTITEFIETGDWKPLSIHSSHINGDLLMGMRKYGEGKVTRYNKTGTEIQNIQRDNKGQPLYKLPNYITENINGDVCVSDYRKHAVVVVDKSGQRRFSYTGQGSGFNPFGICTDLLGHILVCDQISDTVHLLDQDGQFLSLLLTPQQGVEHPRSVCVDDENNLWRDNKGQGLYRLPHYITENINGDVCVSDYDNAVVVVDKSGQHRFSYTGQGSRFNPYGICTDVLGHILVCDTYSNTVHLLDQDGQFLSLLLTPQQGVKYPRSVCVDDENNLWVGQSITNKVTVYKYLQ</sequence>
<dbReference type="EMBL" id="JH818476">
    <property type="protein sequence ID" value="EKC39119.1"/>
    <property type="molecule type" value="Genomic_DNA"/>
</dbReference>
<dbReference type="Gene3D" id="2.120.10.30">
    <property type="entry name" value="TolB, C-terminal domain"/>
    <property type="match status" value="2"/>
</dbReference>
<dbReference type="PANTHER" id="PTHR24104:SF25">
    <property type="entry name" value="PROTEIN LIN-41"/>
    <property type="match status" value="1"/>
</dbReference>
<evidence type="ECO:0000313" key="4">
    <source>
        <dbReference type="EMBL" id="EKC39119.1"/>
    </source>
</evidence>
<feature type="region of interest" description="Disordered" evidence="2">
    <location>
        <begin position="296"/>
        <end position="330"/>
    </location>
</feature>
<protein>
    <submittedName>
        <fullName evidence="4">Tripartite motif-containing protein 2</fullName>
    </submittedName>
</protein>
<feature type="domain" description="B box-type" evidence="3">
    <location>
        <begin position="69"/>
        <end position="116"/>
    </location>
</feature>
<feature type="compositionally biased region" description="Polar residues" evidence="2">
    <location>
        <begin position="309"/>
        <end position="318"/>
    </location>
</feature>
<dbReference type="CDD" id="cd19814">
    <property type="entry name" value="Bbox1_RNF207-like"/>
    <property type="match status" value="1"/>
</dbReference>
<dbReference type="SMART" id="SM00336">
    <property type="entry name" value="BBOX"/>
    <property type="match status" value="1"/>
</dbReference>
<dbReference type="InterPro" id="IPR050952">
    <property type="entry name" value="TRIM-NHL_E3_ligases"/>
</dbReference>
<evidence type="ECO:0000256" key="2">
    <source>
        <dbReference type="SAM" id="MobiDB-lite"/>
    </source>
</evidence>
<dbReference type="InterPro" id="IPR011042">
    <property type="entry name" value="6-blade_b-propeller_TolB-like"/>
</dbReference>
<dbReference type="InParanoid" id="K1R6G8"/>
<proteinExistence type="predicted"/>
<dbReference type="GO" id="GO:0000209">
    <property type="term" value="P:protein polyubiquitination"/>
    <property type="evidence" value="ECO:0007669"/>
    <property type="project" value="TreeGrafter"/>
</dbReference>
<evidence type="ECO:0000256" key="1">
    <source>
        <dbReference type="ARBA" id="ARBA00022737"/>
    </source>
</evidence>
<accession>K1R6G8</accession>
<dbReference type="GO" id="GO:0061630">
    <property type="term" value="F:ubiquitin protein ligase activity"/>
    <property type="evidence" value="ECO:0007669"/>
    <property type="project" value="TreeGrafter"/>
</dbReference>
<dbReference type="AlphaFoldDB" id="K1R6G8"/>
<name>K1R6G8_MAGGI</name>
<dbReference type="CDD" id="cd05819">
    <property type="entry name" value="NHL"/>
    <property type="match status" value="1"/>
</dbReference>
<dbReference type="PROSITE" id="PS51125">
    <property type="entry name" value="NHL"/>
    <property type="match status" value="1"/>
</dbReference>
<dbReference type="GO" id="GO:0043161">
    <property type="term" value="P:proteasome-mediated ubiquitin-dependent protein catabolic process"/>
    <property type="evidence" value="ECO:0007669"/>
    <property type="project" value="TreeGrafter"/>
</dbReference>
<dbReference type="InterPro" id="IPR001258">
    <property type="entry name" value="NHL_repeat"/>
</dbReference>
<dbReference type="GO" id="GO:0008270">
    <property type="term" value="F:zinc ion binding"/>
    <property type="evidence" value="ECO:0007669"/>
    <property type="project" value="UniProtKB-KW"/>
</dbReference>
<dbReference type="HOGENOM" id="CLU_005968_0_0_1"/>
<gene>
    <name evidence="4" type="ORF">CGI_10015961</name>
</gene>
<dbReference type="PANTHER" id="PTHR24104">
    <property type="entry name" value="E3 UBIQUITIN-PROTEIN LIGASE NHLRC1-RELATED"/>
    <property type="match status" value="1"/>
</dbReference>
<keyword evidence="1" id="KW-0677">Repeat</keyword>
<dbReference type="SUPFAM" id="SSF101898">
    <property type="entry name" value="NHL repeat"/>
    <property type="match status" value="2"/>
</dbReference>
<organism evidence="4">
    <name type="scientific">Magallana gigas</name>
    <name type="common">Pacific oyster</name>
    <name type="synonym">Crassostrea gigas</name>
    <dbReference type="NCBI Taxonomy" id="29159"/>
    <lineage>
        <taxon>Eukaryota</taxon>
        <taxon>Metazoa</taxon>
        <taxon>Spiralia</taxon>
        <taxon>Lophotrochozoa</taxon>
        <taxon>Mollusca</taxon>
        <taxon>Bivalvia</taxon>
        <taxon>Autobranchia</taxon>
        <taxon>Pteriomorphia</taxon>
        <taxon>Ostreida</taxon>
        <taxon>Ostreoidea</taxon>
        <taxon>Ostreidae</taxon>
        <taxon>Magallana</taxon>
    </lineage>
</organism>
<evidence type="ECO:0000259" key="3">
    <source>
        <dbReference type="PROSITE" id="PS50119"/>
    </source>
</evidence>
<dbReference type="InterPro" id="IPR000315">
    <property type="entry name" value="Znf_B-box"/>
</dbReference>
<dbReference type="PROSITE" id="PS50119">
    <property type="entry name" value="ZF_BBOX"/>
    <property type="match status" value="1"/>
</dbReference>
<reference evidence="4" key="1">
    <citation type="journal article" date="2012" name="Nature">
        <title>The oyster genome reveals stress adaptation and complexity of shell formation.</title>
        <authorList>
            <person name="Zhang G."/>
            <person name="Fang X."/>
            <person name="Guo X."/>
            <person name="Li L."/>
            <person name="Luo R."/>
            <person name="Xu F."/>
            <person name="Yang P."/>
            <person name="Zhang L."/>
            <person name="Wang X."/>
            <person name="Qi H."/>
            <person name="Xiong Z."/>
            <person name="Que H."/>
            <person name="Xie Y."/>
            <person name="Holland P.W."/>
            <person name="Paps J."/>
            <person name="Zhu Y."/>
            <person name="Wu F."/>
            <person name="Chen Y."/>
            <person name="Wang J."/>
            <person name="Peng C."/>
            <person name="Meng J."/>
            <person name="Yang L."/>
            <person name="Liu J."/>
            <person name="Wen B."/>
            <person name="Zhang N."/>
            <person name="Huang Z."/>
            <person name="Zhu Q."/>
            <person name="Feng Y."/>
            <person name="Mount A."/>
            <person name="Hedgecock D."/>
            <person name="Xu Z."/>
            <person name="Liu Y."/>
            <person name="Domazet-Loso T."/>
            <person name="Du Y."/>
            <person name="Sun X."/>
            <person name="Zhang S."/>
            <person name="Liu B."/>
            <person name="Cheng P."/>
            <person name="Jiang X."/>
            <person name="Li J."/>
            <person name="Fan D."/>
            <person name="Wang W."/>
            <person name="Fu W."/>
            <person name="Wang T."/>
            <person name="Wang B."/>
            <person name="Zhang J."/>
            <person name="Peng Z."/>
            <person name="Li Y."/>
            <person name="Li N."/>
            <person name="Wang J."/>
            <person name="Chen M."/>
            <person name="He Y."/>
            <person name="Tan F."/>
            <person name="Song X."/>
            <person name="Zheng Q."/>
            <person name="Huang R."/>
            <person name="Yang H."/>
            <person name="Du X."/>
            <person name="Chen L."/>
            <person name="Yang M."/>
            <person name="Gaffney P.M."/>
            <person name="Wang S."/>
            <person name="Luo L."/>
            <person name="She Z."/>
            <person name="Ming Y."/>
            <person name="Huang W."/>
            <person name="Zhang S."/>
            <person name="Huang B."/>
            <person name="Zhang Y."/>
            <person name="Qu T."/>
            <person name="Ni P."/>
            <person name="Miao G."/>
            <person name="Wang J."/>
            <person name="Wang Q."/>
            <person name="Steinberg C.E."/>
            <person name="Wang H."/>
            <person name="Li N."/>
            <person name="Qian L."/>
            <person name="Zhang G."/>
            <person name="Li Y."/>
            <person name="Yang H."/>
            <person name="Liu X."/>
            <person name="Wang J."/>
            <person name="Yin Y."/>
            <person name="Wang J."/>
        </authorList>
    </citation>
    <scope>NUCLEOTIDE SEQUENCE [LARGE SCALE GENOMIC DNA]</scope>
    <source>
        <strain evidence="4">05x7-T-G4-1.051#20</strain>
    </source>
</reference>